<gene>
    <name evidence="2" type="ORF">MKW94_026669</name>
</gene>
<evidence type="ECO:0000256" key="1">
    <source>
        <dbReference type="SAM" id="SignalP"/>
    </source>
</evidence>
<feature type="signal peptide" evidence="1">
    <location>
        <begin position="1"/>
        <end position="24"/>
    </location>
</feature>
<organism evidence="2 3">
    <name type="scientific">Papaver nudicaule</name>
    <name type="common">Iceland poppy</name>
    <dbReference type="NCBI Taxonomy" id="74823"/>
    <lineage>
        <taxon>Eukaryota</taxon>
        <taxon>Viridiplantae</taxon>
        <taxon>Streptophyta</taxon>
        <taxon>Embryophyta</taxon>
        <taxon>Tracheophyta</taxon>
        <taxon>Spermatophyta</taxon>
        <taxon>Magnoliopsida</taxon>
        <taxon>Ranunculales</taxon>
        <taxon>Papaveraceae</taxon>
        <taxon>Papaveroideae</taxon>
        <taxon>Papaver</taxon>
    </lineage>
</organism>
<dbReference type="Proteomes" id="UP001177140">
    <property type="component" value="Unassembled WGS sequence"/>
</dbReference>
<protein>
    <submittedName>
        <fullName evidence="2">Uncharacterized protein</fullName>
    </submittedName>
</protein>
<evidence type="ECO:0000313" key="3">
    <source>
        <dbReference type="Proteomes" id="UP001177140"/>
    </source>
</evidence>
<sequence>MATAKNISCASILVLFIIAVCGLGETQIESKSVSNPTIYCYRCQDQCIDQCRSQGRECCCGLPSSTPLPPPIPWYKCPTEEKKRGLVLRKSEIDCNLCVKGCKTKCDRIGGTVTRQVCFQDFQFGTMFLIDTLLCPCCCKINPSPLPHSPSPPPP</sequence>
<evidence type="ECO:0000313" key="2">
    <source>
        <dbReference type="EMBL" id="MCL7044378.1"/>
    </source>
</evidence>
<feature type="chain" id="PRO_5041438420" evidence="1">
    <location>
        <begin position="25"/>
        <end position="155"/>
    </location>
</feature>
<dbReference type="AlphaFoldDB" id="A0AA41VNK5"/>
<name>A0AA41VNK5_PAPNU</name>
<reference evidence="2" key="1">
    <citation type="submission" date="2022-03" db="EMBL/GenBank/DDBJ databases">
        <title>A functionally conserved STORR gene fusion in Papaver species that diverged 16.8 million years ago.</title>
        <authorList>
            <person name="Catania T."/>
        </authorList>
    </citation>
    <scope>NUCLEOTIDE SEQUENCE</scope>
    <source>
        <strain evidence="2">S-191538</strain>
    </source>
</reference>
<accession>A0AA41VNK5</accession>
<dbReference type="EMBL" id="JAJJMA010257490">
    <property type="protein sequence ID" value="MCL7044378.1"/>
    <property type="molecule type" value="Genomic_DNA"/>
</dbReference>
<keyword evidence="1" id="KW-0732">Signal</keyword>
<comment type="caution">
    <text evidence="2">The sequence shown here is derived from an EMBL/GenBank/DDBJ whole genome shotgun (WGS) entry which is preliminary data.</text>
</comment>
<proteinExistence type="predicted"/>
<keyword evidence="3" id="KW-1185">Reference proteome</keyword>